<dbReference type="OMA" id="RRWESHG"/>
<dbReference type="GO" id="GO:0004832">
    <property type="term" value="F:valine-tRNA ligase activity"/>
    <property type="evidence" value="ECO:0007669"/>
    <property type="project" value="UniProtKB-EC"/>
</dbReference>
<dbReference type="Gene3D" id="3.40.50.620">
    <property type="entry name" value="HUPs"/>
    <property type="match status" value="1"/>
</dbReference>
<evidence type="ECO:0000313" key="13">
    <source>
        <dbReference type="Proteomes" id="UP000243459"/>
    </source>
</evidence>
<evidence type="ECO:0000256" key="10">
    <source>
        <dbReference type="SAM" id="MobiDB-lite"/>
    </source>
</evidence>
<feature type="domain" description="Aminoacyl-tRNA synthetase class Ia" evidence="11">
    <location>
        <begin position="84"/>
        <end position="264"/>
    </location>
</feature>
<proteinExistence type="inferred from homology"/>
<evidence type="ECO:0000256" key="1">
    <source>
        <dbReference type="ARBA" id="ARBA00005594"/>
    </source>
</evidence>
<evidence type="ECO:0000256" key="3">
    <source>
        <dbReference type="ARBA" id="ARBA00022598"/>
    </source>
</evidence>
<dbReference type="FunFam" id="3.40.50.620:FF:000020">
    <property type="entry name" value="Valine--tRNA ligase, mitochondrial"/>
    <property type="match status" value="1"/>
</dbReference>
<organism evidence="12 13">
    <name type="scientific">Asparagus officinalis</name>
    <name type="common">Garden asparagus</name>
    <dbReference type="NCBI Taxonomy" id="4686"/>
    <lineage>
        <taxon>Eukaryota</taxon>
        <taxon>Viridiplantae</taxon>
        <taxon>Streptophyta</taxon>
        <taxon>Embryophyta</taxon>
        <taxon>Tracheophyta</taxon>
        <taxon>Spermatophyta</taxon>
        <taxon>Magnoliopsida</taxon>
        <taxon>Liliopsida</taxon>
        <taxon>Asparagales</taxon>
        <taxon>Asparagaceae</taxon>
        <taxon>Asparagoideae</taxon>
        <taxon>Asparagus</taxon>
    </lineage>
</organism>
<evidence type="ECO:0000256" key="2">
    <source>
        <dbReference type="ARBA" id="ARBA00013169"/>
    </source>
</evidence>
<keyword evidence="5" id="KW-0067">ATP-binding</keyword>
<feature type="non-terminal residue" evidence="12">
    <location>
        <position position="287"/>
    </location>
</feature>
<accession>A0A5P1EWG9</accession>
<reference evidence="13" key="1">
    <citation type="journal article" date="2017" name="Nat. Commun.">
        <title>The asparagus genome sheds light on the origin and evolution of a young Y chromosome.</title>
        <authorList>
            <person name="Harkess A."/>
            <person name="Zhou J."/>
            <person name="Xu C."/>
            <person name="Bowers J.E."/>
            <person name="Van der Hulst R."/>
            <person name="Ayyampalayam S."/>
            <person name="Mercati F."/>
            <person name="Riccardi P."/>
            <person name="McKain M.R."/>
            <person name="Kakrana A."/>
            <person name="Tang H."/>
            <person name="Ray J."/>
            <person name="Groenendijk J."/>
            <person name="Arikit S."/>
            <person name="Mathioni S.M."/>
            <person name="Nakano M."/>
            <person name="Shan H."/>
            <person name="Telgmann-Rauber A."/>
            <person name="Kanno A."/>
            <person name="Yue Z."/>
            <person name="Chen H."/>
            <person name="Li W."/>
            <person name="Chen Y."/>
            <person name="Xu X."/>
            <person name="Zhang Y."/>
            <person name="Luo S."/>
            <person name="Chen H."/>
            <person name="Gao J."/>
            <person name="Mao Z."/>
            <person name="Pires J.C."/>
            <person name="Luo M."/>
            <person name="Kudrna D."/>
            <person name="Wing R.A."/>
            <person name="Meyers B.C."/>
            <person name="Yi K."/>
            <person name="Kong H."/>
            <person name="Lavrijsen P."/>
            <person name="Sunseri F."/>
            <person name="Falavigna A."/>
            <person name="Ye Y."/>
            <person name="Leebens-Mack J.H."/>
            <person name="Chen G."/>
        </authorList>
    </citation>
    <scope>NUCLEOTIDE SEQUENCE [LARGE SCALE GENOMIC DNA]</scope>
    <source>
        <strain evidence="13">cv. DH0086</strain>
    </source>
</reference>
<gene>
    <name evidence="12" type="ORF">A4U43_C05F11970</name>
</gene>
<evidence type="ECO:0000256" key="8">
    <source>
        <dbReference type="ARBA" id="ARBA00029936"/>
    </source>
</evidence>
<dbReference type="PANTHER" id="PTHR11946">
    <property type="entry name" value="VALYL-TRNA SYNTHETASES"/>
    <property type="match status" value="1"/>
</dbReference>
<dbReference type="PANTHER" id="PTHR11946:SF109">
    <property type="entry name" value="VALINE--TRNA LIGASE"/>
    <property type="match status" value="1"/>
</dbReference>
<dbReference type="EMBL" id="CM007385">
    <property type="protein sequence ID" value="ONK68470.1"/>
    <property type="molecule type" value="Genomic_DNA"/>
</dbReference>
<keyword evidence="13" id="KW-1185">Reference proteome</keyword>
<evidence type="ECO:0000256" key="4">
    <source>
        <dbReference type="ARBA" id="ARBA00022741"/>
    </source>
</evidence>
<comment type="similarity">
    <text evidence="1">Belongs to the class-I aminoacyl-tRNA synthetase family.</text>
</comment>
<keyword evidence="3" id="KW-0436">Ligase</keyword>
<dbReference type="GO" id="GO:0005524">
    <property type="term" value="F:ATP binding"/>
    <property type="evidence" value="ECO:0007669"/>
    <property type="project" value="UniProtKB-KW"/>
</dbReference>
<dbReference type="InterPro" id="IPR002303">
    <property type="entry name" value="Valyl-tRNA_ligase"/>
</dbReference>
<protein>
    <recommendedName>
        <fullName evidence="2">valine--tRNA ligase</fullName>
        <ecNumber evidence="2">6.1.1.9</ecNumber>
    </recommendedName>
    <alternativeName>
        <fullName evidence="8">Valyl-tRNA synthetase</fullName>
    </alternativeName>
</protein>
<dbReference type="AlphaFoldDB" id="A0A5P1EWG9"/>
<evidence type="ECO:0000256" key="5">
    <source>
        <dbReference type="ARBA" id="ARBA00022840"/>
    </source>
</evidence>
<evidence type="ECO:0000256" key="7">
    <source>
        <dbReference type="ARBA" id="ARBA00023146"/>
    </source>
</evidence>
<sequence length="287" mass="33023">MLHYIAKLKEEKKLKAAQKAEAAKLQAQKATEGSKKSEKKLRKREADDENPEDFIDPVTPAGEKKQLSHQMAKQYSPSAVEKSWYSWWERSGFFMADSSCSRPPFTIVLPPPNVTVALHIGHGLTAAIQDTIIRWRRMSGDNTLWVPGMDHAGIATQVVVEKKLMRESKLTRHDVGREKFISEVWKWKNEYGGTILNQERRLGASLDWSRECFTMDEKRCKAVIEAFVRLYREGLIYRDHRLVNWDCTLRTAISDIEKLYRGAQKNDMNLGICSRSNDVVEPMVKPQ</sequence>
<evidence type="ECO:0000256" key="6">
    <source>
        <dbReference type="ARBA" id="ARBA00022917"/>
    </source>
</evidence>
<keyword evidence="6" id="KW-0648">Protein biosynthesis</keyword>
<dbReference type="GO" id="GO:0006438">
    <property type="term" value="P:valyl-tRNA aminoacylation"/>
    <property type="evidence" value="ECO:0007669"/>
    <property type="project" value="InterPro"/>
</dbReference>
<dbReference type="Gramene" id="ONK68470">
    <property type="protein sequence ID" value="ONK68470"/>
    <property type="gene ID" value="A4U43_C05F11970"/>
</dbReference>
<evidence type="ECO:0000256" key="9">
    <source>
        <dbReference type="ARBA" id="ARBA00047552"/>
    </source>
</evidence>
<evidence type="ECO:0000313" key="12">
    <source>
        <dbReference type="EMBL" id="ONK68470.1"/>
    </source>
</evidence>
<comment type="catalytic activity">
    <reaction evidence="9">
        <text>tRNA(Val) + L-valine + ATP = L-valyl-tRNA(Val) + AMP + diphosphate</text>
        <dbReference type="Rhea" id="RHEA:10704"/>
        <dbReference type="Rhea" id="RHEA-COMP:9672"/>
        <dbReference type="Rhea" id="RHEA-COMP:9708"/>
        <dbReference type="ChEBI" id="CHEBI:30616"/>
        <dbReference type="ChEBI" id="CHEBI:33019"/>
        <dbReference type="ChEBI" id="CHEBI:57762"/>
        <dbReference type="ChEBI" id="CHEBI:78442"/>
        <dbReference type="ChEBI" id="CHEBI:78537"/>
        <dbReference type="ChEBI" id="CHEBI:456215"/>
        <dbReference type="EC" id="6.1.1.9"/>
    </reaction>
</comment>
<dbReference type="EC" id="6.1.1.9" evidence="2"/>
<dbReference type="SUPFAM" id="SSF52374">
    <property type="entry name" value="Nucleotidylyl transferase"/>
    <property type="match status" value="1"/>
</dbReference>
<feature type="region of interest" description="Disordered" evidence="10">
    <location>
        <begin position="25"/>
        <end position="70"/>
    </location>
</feature>
<keyword evidence="7" id="KW-0030">Aminoacyl-tRNA synthetase</keyword>
<evidence type="ECO:0000259" key="11">
    <source>
        <dbReference type="Pfam" id="PF00133"/>
    </source>
</evidence>
<keyword evidence="4" id="KW-0547">Nucleotide-binding</keyword>
<dbReference type="InterPro" id="IPR002300">
    <property type="entry name" value="aa-tRNA-synth_Ia"/>
</dbReference>
<dbReference type="Proteomes" id="UP000243459">
    <property type="component" value="Chromosome 5"/>
</dbReference>
<dbReference type="GO" id="GO:0005829">
    <property type="term" value="C:cytosol"/>
    <property type="evidence" value="ECO:0007669"/>
    <property type="project" value="TreeGrafter"/>
</dbReference>
<dbReference type="InterPro" id="IPR014729">
    <property type="entry name" value="Rossmann-like_a/b/a_fold"/>
</dbReference>
<name>A0A5P1EWG9_ASPOF</name>
<dbReference type="Pfam" id="PF00133">
    <property type="entry name" value="tRNA-synt_1"/>
    <property type="match status" value="1"/>
</dbReference>